<keyword evidence="2" id="KW-0472">Membrane</keyword>
<feature type="transmembrane region" description="Helical" evidence="2">
    <location>
        <begin position="194"/>
        <end position="216"/>
    </location>
</feature>
<reference evidence="4" key="1">
    <citation type="submission" date="2023-10" db="EMBL/GenBank/DDBJ databases">
        <authorList>
            <person name="Hackl T."/>
        </authorList>
    </citation>
    <scope>NUCLEOTIDE SEQUENCE</scope>
</reference>
<evidence type="ECO:0000313" key="4">
    <source>
        <dbReference type="EMBL" id="CAJ2500600.1"/>
    </source>
</evidence>
<organism evidence="4 5">
    <name type="scientific">Anthostomella pinea</name>
    <dbReference type="NCBI Taxonomy" id="933095"/>
    <lineage>
        <taxon>Eukaryota</taxon>
        <taxon>Fungi</taxon>
        <taxon>Dikarya</taxon>
        <taxon>Ascomycota</taxon>
        <taxon>Pezizomycotina</taxon>
        <taxon>Sordariomycetes</taxon>
        <taxon>Xylariomycetidae</taxon>
        <taxon>Xylariales</taxon>
        <taxon>Xylariaceae</taxon>
        <taxon>Anthostomella</taxon>
    </lineage>
</organism>
<evidence type="ECO:0000256" key="1">
    <source>
        <dbReference type="SAM" id="MobiDB-lite"/>
    </source>
</evidence>
<evidence type="ECO:0000256" key="2">
    <source>
        <dbReference type="SAM" id="Phobius"/>
    </source>
</evidence>
<dbReference type="EMBL" id="CAUWAG010000003">
    <property type="protein sequence ID" value="CAJ2500600.1"/>
    <property type="molecule type" value="Genomic_DNA"/>
</dbReference>
<feature type="chain" id="PRO_5042481486" evidence="3">
    <location>
        <begin position="20"/>
        <end position="218"/>
    </location>
</feature>
<evidence type="ECO:0000256" key="3">
    <source>
        <dbReference type="SAM" id="SignalP"/>
    </source>
</evidence>
<keyword evidence="2" id="KW-0812">Transmembrane</keyword>
<keyword evidence="3" id="KW-0732">Signal</keyword>
<accession>A0AAI8V928</accession>
<feature type="region of interest" description="Disordered" evidence="1">
    <location>
        <begin position="155"/>
        <end position="191"/>
    </location>
</feature>
<sequence length="218" mass="21162">MHTTTIATVAAGFVGLASAGAAPNGANAEIVINAGTLNTTVLIPIGSVYTSESNLTAVSTLYLTGASPVPVESVTCTPYQSTDGTGTSGLPFTVESPSFLSTNTVQVGSILCESTESSDTSSSSPSSSLAQTFVSLTTTATPVLATTVVSGVTITTSTTPSAPKAGTNGSATAPGGGAAATATPSTTAPAGSRAMSVASAPYFMAALMFGAVSLVFSL</sequence>
<keyword evidence="2" id="KW-1133">Transmembrane helix</keyword>
<gene>
    <name evidence="4" type="ORF">KHLLAP_LOCUS1068</name>
</gene>
<name>A0AAI8V928_9PEZI</name>
<keyword evidence="5" id="KW-1185">Reference proteome</keyword>
<feature type="signal peptide" evidence="3">
    <location>
        <begin position="1"/>
        <end position="19"/>
    </location>
</feature>
<dbReference type="AlphaFoldDB" id="A0AAI8V928"/>
<evidence type="ECO:0000313" key="5">
    <source>
        <dbReference type="Proteomes" id="UP001295740"/>
    </source>
</evidence>
<protein>
    <submittedName>
        <fullName evidence="4">Uu.00g034530.m01.CDS01</fullName>
    </submittedName>
</protein>
<proteinExistence type="predicted"/>
<dbReference type="Proteomes" id="UP001295740">
    <property type="component" value="Unassembled WGS sequence"/>
</dbReference>
<comment type="caution">
    <text evidence="4">The sequence shown here is derived from an EMBL/GenBank/DDBJ whole genome shotgun (WGS) entry which is preliminary data.</text>
</comment>